<dbReference type="EMBL" id="JARBHB010000002">
    <property type="protein sequence ID" value="KAJ8891556.1"/>
    <property type="molecule type" value="Genomic_DNA"/>
</dbReference>
<accession>A0ABQ9I4J9</accession>
<feature type="compositionally biased region" description="Polar residues" evidence="1">
    <location>
        <begin position="28"/>
        <end position="50"/>
    </location>
</feature>
<evidence type="ECO:0000313" key="2">
    <source>
        <dbReference type="EMBL" id="KAJ8891556.1"/>
    </source>
</evidence>
<comment type="caution">
    <text evidence="2">The sequence shown here is derived from an EMBL/GenBank/DDBJ whole genome shotgun (WGS) entry which is preliminary data.</text>
</comment>
<sequence length="558" mass="61752">MEQHRNAKAGGGGREIPEKTRRPAASPGTISTCQNSEATSSGGERSSHSATAGPLKCRIIIRTIVVEHVNSDGRVAGELAVTGDDLELVAGRSLAVQHPSHHQVAPVVHCEQQARISLGDMVPQWWRRPSVLIRRRHPQHHRACRRALLHYHTTPALLISHGDAFTLFRHKLHLTLKASKRKRKGVSEEEADVITKERTAGEFGDVVCAAEDGRVVVAVQQPHEDCCGGVVPPARRHHVQQMLGLYLAVQRLHCRQPAAVPVDREGACVGRQRVADLSRGAFVSMAHKTDQCLPLLEQSRLFQRPYFFLCVYGLDDGGGIVTHDGGGRCPAAHPRRWTRGRGRCGRRAGCRPRQGAAGACLCQHSHHVSVCSLAVQRRSHAQPPDCVHGEECWLPGHQAPRRTRRISYQPELRHHRACNTRPPLHTLAPHTHTHNNNHCSCLPQYPASSNHSNVAFRTEGPAPSGQLLWNLEVFLEAVDGYEVPFSARPSHVQCTWRGVLQDEELAVGLLEDWWLLLRTDNQHLDGHLLVEGGRAAVLSPHEELQHLVLCKPNSQQAL</sequence>
<evidence type="ECO:0000313" key="3">
    <source>
        <dbReference type="Proteomes" id="UP001159363"/>
    </source>
</evidence>
<dbReference type="Proteomes" id="UP001159363">
    <property type="component" value="Chromosome 2"/>
</dbReference>
<proteinExistence type="predicted"/>
<keyword evidence="3" id="KW-1185">Reference proteome</keyword>
<name>A0ABQ9I4J9_9NEOP</name>
<evidence type="ECO:0000256" key="1">
    <source>
        <dbReference type="SAM" id="MobiDB-lite"/>
    </source>
</evidence>
<gene>
    <name evidence="2" type="ORF">PR048_004084</name>
</gene>
<protein>
    <submittedName>
        <fullName evidence="2">Uncharacterized protein</fullName>
    </submittedName>
</protein>
<organism evidence="2 3">
    <name type="scientific">Dryococelus australis</name>
    <dbReference type="NCBI Taxonomy" id="614101"/>
    <lineage>
        <taxon>Eukaryota</taxon>
        <taxon>Metazoa</taxon>
        <taxon>Ecdysozoa</taxon>
        <taxon>Arthropoda</taxon>
        <taxon>Hexapoda</taxon>
        <taxon>Insecta</taxon>
        <taxon>Pterygota</taxon>
        <taxon>Neoptera</taxon>
        <taxon>Polyneoptera</taxon>
        <taxon>Phasmatodea</taxon>
        <taxon>Verophasmatodea</taxon>
        <taxon>Anareolatae</taxon>
        <taxon>Phasmatidae</taxon>
        <taxon>Eurycanthinae</taxon>
        <taxon>Dryococelus</taxon>
    </lineage>
</organism>
<feature type="region of interest" description="Disordered" evidence="1">
    <location>
        <begin position="1"/>
        <end position="52"/>
    </location>
</feature>
<reference evidence="2 3" key="1">
    <citation type="submission" date="2023-02" db="EMBL/GenBank/DDBJ databases">
        <title>LHISI_Scaffold_Assembly.</title>
        <authorList>
            <person name="Stuart O.P."/>
            <person name="Cleave R."/>
            <person name="Magrath M.J.L."/>
            <person name="Mikheyev A.S."/>
        </authorList>
    </citation>
    <scope>NUCLEOTIDE SEQUENCE [LARGE SCALE GENOMIC DNA]</scope>
    <source>
        <strain evidence="2">Daus_M_001</strain>
        <tissue evidence="2">Leg muscle</tissue>
    </source>
</reference>